<feature type="domain" description="J" evidence="1">
    <location>
        <begin position="48"/>
        <end position="114"/>
    </location>
</feature>
<dbReference type="PRINTS" id="PR00625">
    <property type="entry name" value="JDOMAIN"/>
</dbReference>
<reference evidence="2 3" key="1">
    <citation type="submission" date="2021-05" db="EMBL/GenBank/DDBJ databases">
        <title>Genome Assembly of Synthetic Allotetraploid Brassica napus Reveals Homoeologous Exchanges between Subgenomes.</title>
        <authorList>
            <person name="Davis J.T."/>
        </authorList>
    </citation>
    <scope>NUCLEOTIDE SEQUENCE [LARGE SCALE GENOMIC DNA]</scope>
    <source>
        <strain evidence="3">cv. Da-Ae</strain>
        <tissue evidence="2">Seedling</tissue>
    </source>
</reference>
<dbReference type="Proteomes" id="UP000824890">
    <property type="component" value="Unassembled WGS sequence"/>
</dbReference>
<evidence type="ECO:0000313" key="3">
    <source>
        <dbReference type="Proteomes" id="UP000824890"/>
    </source>
</evidence>
<organism evidence="2 3">
    <name type="scientific">Brassica napus</name>
    <name type="common">Rape</name>
    <dbReference type="NCBI Taxonomy" id="3708"/>
    <lineage>
        <taxon>Eukaryota</taxon>
        <taxon>Viridiplantae</taxon>
        <taxon>Streptophyta</taxon>
        <taxon>Embryophyta</taxon>
        <taxon>Tracheophyta</taxon>
        <taxon>Spermatophyta</taxon>
        <taxon>Magnoliopsida</taxon>
        <taxon>eudicotyledons</taxon>
        <taxon>Gunneridae</taxon>
        <taxon>Pentapetalae</taxon>
        <taxon>rosids</taxon>
        <taxon>malvids</taxon>
        <taxon>Brassicales</taxon>
        <taxon>Brassicaceae</taxon>
        <taxon>Brassiceae</taxon>
        <taxon>Brassica</taxon>
    </lineage>
</organism>
<dbReference type="EMBL" id="JAGKQM010000013">
    <property type="protein sequence ID" value="KAH0892307.1"/>
    <property type="molecule type" value="Genomic_DNA"/>
</dbReference>
<evidence type="ECO:0000313" key="2">
    <source>
        <dbReference type="EMBL" id="KAH0892307.1"/>
    </source>
</evidence>
<dbReference type="PROSITE" id="PS50076">
    <property type="entry name" value="DNAJ_2"/>
    <property type="match status" value="1"/>
</dbReference>
<dbReference type="SMART" id="SM00271">
    <property type="entry name" value="DnaJ"/>
    <property type="match status" value="1"/>
</dbReference>
<dbReference type="InterPro" id="IPR001623">
    <property type="entry name" value="DnaJ_domain"/>
</dbReference>
<comment type="caution">
    <text evidence="2">The sequence shown here is derived from an EMBL/GenBank/DDBJ whole genome shotgun (WGS) entry which is preliminary data.</text>
</comment>
<dbReference type="PANTHER" id="PTHR44240">
    <property type="entry name" value="DNAJ DOMAIN (PROKARYOTIC HEAT SHOCK PROTEIN)-RELATED"/>
    <property type="match status" value="1"/>
</dbReference>
<sequence>RDLSPVSPPSRSPRFPPPLVSASCSYTCTEDTPRLHQIPLRLTTATASLYEILEVPLGATSQDIKSAYRRLARICHPDVAGTDRTTSADEFMKIHAAYCTLSDPEKRSVYDRRMLRRNRPLTVGNSGMGSYVGRNWETDQCCSGLEPSFKVVSSLGGVTRSRGGRGVRRSDCMFELWFREMEATTDPSSPAFLRGVGAPSAPPTTVQVPGKGVFLRFTFAGLVTECGCFHRSALPMRNPKLLGQGYYCSFSAKLEVVTV</sequence>
<name>A0ABQ8AID6_BRANA</name>
<dbReference type="Gene3D" id="1.10.287.110">
    <property type="entry name" value="DnaJ domain"/>
    <property type="match status" value="1"/>
</dbReference>
<keyword evidence="3" id="KW-1185">Reference proteome</keyword>
<dbReference type="Pfam" id="PF00226">
    <property type="entry name" value="DnaJ"/>
    <property type="match status" value="1"/>
</dbReference>
<protein>
    <recommendedName>
        <fullName evidence="1">J domain-containing protein</fullName>
    </recommendedName>
</protein>
<gene>
    <name evidence="2" type="ORF">HID58_054736</name>
</gene>
<dbReference type="PANTHER" id="PTHR44240:SF15">
    <property type="entry name" value="CHAPERONE PROTEIN DNAJ 11, CHLOROPLASTIC"/>
    <property type="match status" value="1"/>
</dbReference>
<accession>A0ABQ8AID6</accession>
<proteinExistence type="predicted"/>
<evidence type="ECO:0000259" key="1">
    <source>
        <dbReference type="PROSITE" id="PS50076"/>
    </source>
</evidence>
<dbReference type="SUPFAM" id="SSF46565">
    <property type="entry name" value="Chaperone J-domain"/>
    <property type="match status" value="1"/>
</dbReference>
<dbReference type="InterPro" id="IPR052276">
    <property type="entry name" value="Diphthamide-biosynth_chaperone"/>
</dbReference>
<dbReference type="CDD" id="cd06257">
    <property type="entry name" value="DnaJ"/>
    <property type="match status" value="1"/>
</dbReference>
<dbReference type="InterPro" id="IPR036869">
    <property type="entry name" value="J_dom_sf"/>
</dbReference>
<feature type="non-terminal residue" evidence="2">
    <location>
        <position position="1"/>
    </location>
</feature>